<reference evidence="7" key="1">
    <citation type="submission" date="2022-06" db="EMBL/GenBank/DDBJ databases">
        <title>Alkalimarinus sp. nov., isolated from gut of a Alitta virens.</title>
        <authorList>
            <person name="Yang A.I."/>
            <person name="Shin N.-R."/>
        </authorList>
    </citation>
    <scope>NUCLEOTIDE SEQUENCE</scope>
    <source>
        <strain evidence="7">A2M4</strain>
    </source>
</reference>
<dbReference type="Gene3D" id="3.40.50.200">
    <property type="entry name" value="Peptidase S8/S53 domain"/>
    <property type="match status" value="1"/>
</dbReference>
<name>A0ABY6N5W5_9ALTE</name>
<dbReference type="PANTHER" id="PTHR43806">
    <property type="entry name" value="PEPTIDASE S8"/>
    <property type="match status" value="1"/>
</dbReference>
<feature type="active site" description="Charge relay system" evidence="5">
    <location>
        <position position="287"/>
    </location>
</feature>
<dbReference type="PANTHER" id="PTHR43806:SF11">
    <property type="entry name" value="CEREVISIN-RELATED"/>
    <property type="match status" value="1"/>
</dbReference>
<evidence type="ECO:0000256" key="1">
    <source>
        <dbReference type="ARBA" id="ARBA00011073"/>
    </source>
</evidence>
<organism evidence="7 8">
    <name type="scientific">Alkalimarinus alittae</name>
    <dbReference type="NCBI Taxonomy" id="2961619"/>
    <lineage>
        <taxon>Bacteria</taxon>
        <taxon>Pseudomonadati</taxon>
        <taxon>Pseudomonadota</taxon>
        <taxon>Gammaproteobacteria</taxon>
        <taxon>Alteromonadales</taxon>
        <taxon>Alteromonadaceae</taxon>
        <taxon>Alkalimarinus</taxon>
    </lineage>
</organism>
<evidence type="ECO:0000259" key="6">
    <source>
        <dbReference type="Pfam" id="PF00082"/>
    </source>
</evidence>
<dbReference type="RefSeq" id="WP_265048941.1">
    <property type="nucleotide sequence ID" value="NZ_CP100390.1"/>
</dbReference>
<sequence length="362" mass="38432">MTTGLKSNESVNDHDWAIKFSNFDSAWALTPPAGGKSKGEGIYVVHPDTGYTEHPELLDGGRVSTDRSLDRCFVGPYAKYQTAHETYQGLVAPGHGTHTGTVMMSEWGAPSPGIGIRGVNGAAPKVNLIPCRVTNDVFLGDSGDASLARAIHYACYLSKTIPVGVISISLGSVELGAPNDCLRIALKRAKSCGIIVCSAAGQGKKFMQPDWQSPVYPGKSEDTICVAACDSTGAKYDVGFYGQAVDITAPGVGVWHGKSTRVSRKTNYGDYLLLKGVYTIEQGSGTSYATAITAAACAMWQAYHGRDALIRKYTKPLLFAAFKRVLINSCHTPAGWDTSKCGAGILDAQKLLQQSLPAKSSL</sequence>
<keyword evidence="8" id="KW-1185">Reference proteome</keyword>
<evidence type="ECO:0000256" key="4">
    <source>
        <dbReference type="ARBA" id="ARBA00022825"/>
    </source>
</evidence>
<evidence type="ECO:0000313" key="8">
    <source>
        <dbReference type="Proteomes" id="UP001163739"/>
    </source>
</evidence>
<feature type="domain" description="Peptidase S8/S53" evidence="6">
    <location>
        <begin position="39"/>
        <end position="329"/>
    </location>
</feature>
<dbReference type="InterPro" id="IPR036852">
    <property type="entry name" value="Peptidase_S8/S53_dom_sf"/>
</dbReference>
<feature type="active site" description="Charge relay system" evidence="5">
    <location>
        <position position="48"/>
    </location>
</feature>
<keyword evidence="3 5" id="KW-0378">Hydrolase</keyword>
<dbReference type="Proteomes" id="UP001163739">
    <property type="component" value="Chromosome"/>
</dbReference>
<evidence type="ECO:0000256" key="2">
    <source>
        <dbReference type="ARBA" id="ARBA00022670"/>
    </source>
</evidence>
<dbReference type="EMBL" id="CP100390">
    <property type="protein sequence ID" value="UZE97469.1"/>
    <property type="molecule type" value="Genomic_DNA"/>
</dbReference>
<accession>A0ABY6N5W5</accession>
<dbReference type="PROSITE" id="PS51892">
    <property type="entry name" value="SUBTILASE"/>
    <property type="match status" value="1"/>
</dbReference>
<dbReference type="Pfam" id="PF00082">
    <property type="entry name" value="Peptidase_S8"/>
    <property type="match status" value="1"/>
</dbReference>
<keyword evidence="2 5" id="KW-0645">Protease</keyword>
<gene>
    <name evidence="7" type="ORF">NKI27_06920</name>
</gene>
<comment type="similarity">
    <text evidence="1 5">Belongs to the peptidase S8 family.</text>
</comment>
<evidence type="ECO:0000256" key="3">
    <source>
        <dbReference type="ARBA" id="ARBA00022801"/>
    </source>
</evidence>
<dbReference type="InterPro" id="IPR050131">
    <property type="entry name" value="Peptidase_S8_subtilisin-like"/>
</dbReference>
<feature type="active site" description="Charge relay system" evidence="5">
    <location>
        <position position="95"/>
    </location>
</feature>
<dbReference type="SUPFAM" id="SSF52743">
    <property type="entry name" value="Subtilisin-like"/>
    <property type="match status" value="1"/>
</dbReference>
<keyword evidence="4 5" id="KW-0720">Serine protease</keyword>
<dbReference type="InterPro" id="IPR000209">
    <property type="entry name" value="Peptidase_S8/S53_dom"/>
</dbReference>
<evidence type="ECO:0000256" key="5">
    <source>
        <dbReference type="PROSITE-ProRule" id="PRU01240"/>
    </source>
</evidence>
<proteinExistence type="inferred from homology"/>
<protein>
    <submittedName>
        <fullName evidence="7">S8 family serine peptidase</fullName>
    </submittedName>
</protein>
<evidence type="ECO:0000313" key="7">
    <source>
        <dbReference type="EMBL" id="UZE97469.1"/>
    </source>
</evidence>